<evidence type="ECO:0000256" key="3">
    <source>
        <dbReference type="ARBA" id="ARBA00022679"/>
    </source>
</evidence>
<dbReference type="EMBL" id="QQXL01000004">
    <property type="protein sequence ID" value="RKW70362.1"/>
    <property type="molecule type" value="Genomic_DNA"/>
</dbReference>
<keyword evidence="3" id="KW-0808">Transferase</keyword>
<evidence type="ECO:0000256" key="8">
    <source>
        <dbReference type="SAM" id="MobiDB-lite"/>
    </source>
</evidence>
<keyword evidence="4 9" id="KW-0812">Transmembrane</keyword>
<evidence type="ECO:0000256" key="1">
    <source>
        <dbReference type="ARBA" id="ARBA00004651"/>
    </source>
</evidence>
<comment type="subcellular location">
    <subcellularLocation>
        <location evidence="1">Cell membrane</location>
        <topology evidence="1">Multi-pass membrane protein</topology>
    </subcellularLocation>
</comment>
<comment type="caution">
    <text evidence="10">The sequence shown here is derived from an EMBL/GenBank/DDBJ whole genome shotgun (WGS) entry which is preliminary data.</text>
</comment>
<dbReference type="RefSeq" id="WP_121485015.1">
    <property type="nucleotide sequence ID" value="NZ_QQXL01000004.1"/>
</dbReference>
<evidence type="ECO:0000256" key="7">
    <source>
        <dbReference type="ARBA" id="ARBA00024033"/>
    </source>
</evidence>
<evidence type="ECO:0000256" key="5">
    <source>
        <dbReference type="ARBA" id="ARBA00022989"/>
    </source>
</evidence>
<dbReference type="Pfam" id="PF09594">
    <property type="entry name" value="GT87"/>
    <property type="match status" value="1"/>
</dbReference>
<feature type="region of interest" description="Disordered" evidence="8">
    <location>
        <begin position="476"/>
        <end position="568"/>
    </location>
</feature>
<name>A0A496PIN4_9MICC</name>
<dbReference type="GO" id="GO:0005886">
    <property type="term" value="C:plasma membrane"/>
    <property type="evidence" value="ECO:0007669"/>
    <property type="project" value="UniProtKB-SubCell"/>
</dbReference>
<feature type="transmembrane region" description="Helical" evidence="9">
    <location>
        <begin position="347"/>
        <end position="366"/>
    </location>
</feature>
<feature type="transmembrane region" description="Helical" evidence="9">
    <location>
        <begin position="418"/>
        <end position="442"/>
    </location>
</feature>
<feature type="transmembrane region" description="Helical" evidence="9">
    <location>
        <begin position="253"/>
        <end position="274"/>
    </location>
</feature>
<proteinExistence type="inferred from homology"/>
<protein>
    <submittedName>
        <fullName evidence="10">DUF2029 domain-containing protein</fullName>
    </submittedName>
</protein>
<accession>A0A496PIN4</accession>
<organism evidence="10 11">
    <name type="scientific">Galactobacter caseinivorans</name>
    <dbReference type="NCBI Taxonomy" id="2676123"/>
    <lineage>
        <taxon>Bacteria</taxon>
        <taxon>Bacillati</taxon>
        <taxon>Actinomycetota</taxon>
        <taxon>Actinomycetes</taxon>
        <taxon>Micrococcales</taxon>
        <taxon>Micrococcaceae</taxon>
        <taxon>Galactobacter</taxon>
    </lineage>
</organism>
<gene>
    <name evidence="10" type="ORF">DWQ67_07675</name>
</gene>
<dbReference type="GO" id="GO:0016758">
    <property type="term" value="F:hexosyltransferase activity"/>
    <property type="evidence" value="ECO:0007669"/>
    <property type="project" value="InterPro"/>
</dbReference>
<feature type="transmembrane region" description="Helical" evidence="9">
    <location>
        <begin position="386"/>
        <end position="406"/>
    </location>
</feature>
<evidence type="ECO:0000256" key="2">
    <source>
        <dbReference type="ARBA" id="ARBA00022475"/>
    </source>
</evidence>
<feature type="transmembrane region" description="Helical" evidence="9">
    <location>
        <begin position="147"/>
        <end position="170"/>
    </location>
</feature>
<comment type="similarity">
    <text evidence="7">Belongs to the glycosyltransferase 87 family.</text>
</comment>
<feature type="transmembrane region" description="Helical" evidence="9">
    <location>
        <begin position="218"/>
        <end position="246"/>
    </location>
</feature>
<feature type="compositionally biased region" description="Basic and acidic residues" evidence="8">
    <location>
        <begin position="553"/>
        <end position="568"/>
    </location>
</feature>
<sequence>MPTPERDRHYRRGPLRITVPSRNDPFLRSLVEGIGGPLGRRTEPGVIKPGFWRVERVLLVIVFIFGILAVLSKDVCRQTGWGSQSTYTGMCYSDWTALYGARGFAENPWAPFTANAAEPFEYPALMSAVASLTAALVPRDLGSGAQLLFYFDINAFLVVLLWAVVVIAVAKSSGRRVWDAALVAASPAILMAATVNWDMWAVAFLALGLLAFGRGHPWLAGVLIGLGAATKLYPVLALGAFLVLAIRTGVWKPFFAVTGGAVIAWVAVNLPFALAAPARWAAFYTFSQSRGAGNSSVWQAWDLSVGKVIPSLHTTPGMITVLGFGLFAAACVGVLALGVWAPRPPRVASLVFLIVAAFVLVGKVYSPQFILWLIPLAALAYPRWRALLTWQLFEVAHFAAIWFFLYMNSGDENAKGRFPEWIFVALVLAHMVALTWIMALVVRSIIYPHTDPVRRVGMDDPLGGLFAGRDAYQGGMGSARTARDAGRTAVSGPVPDAALVTSGAPAAADSAAGDSTPDRPAPEPSHPDHPGSEVSAPERAAGHAPRPSGRRALRPDAEASESKETPQD</sequence>
<dbReference type="InterPro" id="IPR018584">
    <property type="entry name" value="GT87"/>
</dbReference>
<evidence type="ECO:0000256" key="4">
    <source>
        <dbReference type="ARBA" id="ARBA00022692"/>
    </source>
</evidence>
<evidence type="ECO:0000256" key="9">
    <source>
        <dbReference type="SAM" id="Phobius"/>
    </source>
</evidence>
<keyword evidence="5 9" id="KW-1133">Transmembrane helix</keyword>
<keyword evidence="6 9" id="KW-0472">Membrane</keyword>
<evidence type="ECO:0000256" key="6">
    <source>
        <dbReference type="ARBA" id="ARBA00023136"/>
    </source>
</evidence>
<feature type="compositionally biased region" description="Basic and acidic residues" evidence="8">
    <location>
        <begin position="516"/>
        <end position="531"/>
    </location>
</feature>
<keyword evidence="2" id="KW-1003">Cell membrane</keyword>
<reference evidence="10 11" key="1">
    <citation type="submission" date="2018-07" db="EMBL/GenBank/DDBJ databases">
        <title>Arthrobacter sp. nov., isolated from raw cow's milk with high bacterial count.</title>
        <authorList>
            <person name="Hahne J."/>
            <person name="Isele D."/>
            <person name="Lipski A."/>
        </authorList>
    </citation>
    <scope>NUCLEOTIDE SEQUENCE [LARGE SCALE GENOMIC DNA]</scope>
    <source>
        <strain evidence="10 11">JZ R-183</strain>
    </source>
</reference>
<evidence type="ECO:0000313" key="11">
    <source>
        <dbReference type="Proteomes" id="UP000273119"/>
    </source>
</evidence>
<dbReference type="Proteomes" id="UP000273119">
    <property type="component" value="Unassembled WGS sequence"/>
</dbReference>
<feature type="transmembrane region" description="Helical" evidence="9">
    <location>
        <begin position="50"/>
        <end position="71"/>
    </location>
</feature>
<keyword evidence="11" id="KW-1185">Reference proteome</keyword>
<feature type="compositionally biased region" description="Low complexity" evidence="8">
    <location>
        <begin position="501"/>
        <end position="515"/>
    </location>
</feature>
<feature type="transmembrane region" description="Helical" evidence="9">
    <location>
        <begin position="318"/>
        <end position="340"/>
    </location>
</feature>
<dbReference type="AlphaFoldDB" id="A0A496PIN4"/>
<evidence type="ECO:0000313" key="10">
    <source>
        <dbReference type="EMBL" id="RKW70362.1"/>
    </source>
</evidence>
<feature type="transmembrane region" description="Helical" evidence="9">
    <location>
        <begin position="182"/>
        <end position="212"/>
    </location>
</feature>